<dbReference type="InterPro" id="IPR029056">
    <property type="entry name" value="Ribokinase-like"/>
</dbReference>
<dbReference type="HAMAP" id="MF_01966">
    <property type="entry name" value="NADHX_epimerase"/>
    <property type="match status" value="1"/>
</dbReference>
<comment type="function">
    <text evidence="17">Catalyzes the dehydration of the S-form of NAD(P)HX at the expense of ADP, which is converted to AMP. Together with NAD(P)HX epimerase, which catalyzes the epimerization of the S- and R-forms, the enzyme allows the repair of both epimers of NAD(P)HX, a damaged form of NAD(P)H that is a result of enzymatic or heat-dependent hydration.</text>
</comment>
<dbReference type="PROSITE" id="PS51383">
    <property type="entry name" value="YJEF_C_3"/>
    <property type="match status" value="1"/>
</dbReference>
<dbReference type="GO" id="GO:0110051">
    <property type="term" value="P:metabolite repair"/>
    <property type="evidence" value="ECO:0007669"/>
    <property type="project" value="TreeGrafter"/>
</dbReference>
<evidence type="ECO:0000256" key="2">
    <source>
        <dbReference type="ARBA" id="ARBA00000909"/>
    </source>
</evidence>
<feature type="binding site" evidence="17">
    <location>
        <position position="376"/>
    </location>
    <ligand>
        <name>(6S)-NADPHX</name>
        <dbReference type="ChEBI" id="CHEBI:64076"/>
    </ligand>
</feature>
<dbReference type="OrthoDB" id="9806925at2"/>
<dbReference type="Pfam" id="PF03853">
    <property type="entry name" value="YjeF_N"/>
    <property type="match status" value="1"/>
</dbReference>
<dbReference type="Gene3D" id="3.40.1190.20">
    <property type="match status" value="1"/>
</dbReference>
<comment type="function">
    <text evidence="14 19">Bifunctional enzyme that catalyzes the epimerization of the S- and R-forms of NAD(P)HX and the dehydration of the S-form of NAD(P)HX at the expense of ADP, which is converted to AMP. This allows the repair of both epimers of NAD(P)HX, a damaged form of NAD(P)H that is a result of enzymatic or heat-dependent hydration.</text>
</comment>
<dbReference type="GO" id="GO:0005524">
    <property type="term" value="F:ATP binding"/>
    <property type="evidence" value="ECO:0007669"/>
    <property type="project" value="UniProtKB-UniRule"/>
</dbReference>
<comment type="cofactor">
    <cofactor evidence="18 19">
        <name>K(+)</name>
        <dbReference type="ChEBI" id="CHEBI:29103"/>
    </cofactor>
    <text evidence="18 19">Binds 1 potassium ion per subunit.</text>
</comment>
<dbReference type="PATRIC" id="fig|742737.3.peg.1679"/>
<comment type="similarity">
    <text evidence="18">Belongs to the NnrE/AIBP family.</text>
</comment>
<feature type="binding site" evidence="17">
    <location>
        <position position="442"/>
    </location>
    <ligand>
        <name>AMP</name>
        <dbReference type="ChEBI" id="CHEBI:456215"/>
    </ligand>
</feature>
<gene>
    <name evidence="18" type="primary">nnrE</name>
    <name evidence="17" type="synonym">nnrD</name>
    <name evidence="22" type="ORF">HMPREF9473_01658</name>
</gene>
<dbReference type="EC" id="5.1.99.6" evidence="19"/>
<comment type="catalytic activity">
    <reaction evidence="16 17 19">
        <text>(6S)-NADPHX + ADP = AMP + phosphate + NADPH + H(+)</text>
        <dbReference type="Rhea" id="RHEA:32235"/>
        <dbReference type="ChEBI" id="CHEBI:15378"/>
        <dbReference type="ChEBI" id="CHEBI:43474"/>
        <dbReference type="ChEBI" id="CHEBI:57783"/>
        <dbReference type="ChEBI" id="CHEBI:64076"/>
        <dbReference type="ChEBI" id="CHEBI:456215"/>
        <dbReference type="ChEBI" id="CHEBI:456216"/>
        <dbReference type="EC" id="4.2.1.136"/>
    </reaction>
</comment>
<comment type="catalytic activity">
    <reaction evidence="15 17 19">
        <text>(6S)-NADHX + ADP = AMP + phosphate + NADH + H(+)</text>
        <dbReference type="Rhea" id="RHEA:32223"/>
        <dbReference type="ChEBI" id="CHEBI:15378"/>
        <dbReference type="ChEBI" id="CHEBI:43474"/>
        <dbReference type="ChEBI" id="CHEBI:57945"/>
        <dbReference type="ChEBI" id="CHEBI:64074"/>
        <dbReference type="ChEBI" id="CHEBI:456215"/>
        <dbReference type="ChEBI" id="CHEBI:456216"/>
        <dbReference type="EC" id="4.2.1.136"/>
    </reaction>
</comment>
<evidence type="ECO:0000256" key="7">
    <source>
        <dbReference type="ARBA" id="ARBA00022840"/>
    </source>
</evidence>
<dbReference type="GO" id="GO:0052855">
    <property type="term" value="F:ADP-dependent NAD(P)H-hydrate dehydratase activity"/>
    <property type="evidence" value="ECO:0007669"/>
    <property type="project" value="UniProtKB-UniRule"/>
</dbReference>
<comment type="catalytic activity">
    <reaction evidence="1 18 19">
        <text>(6R)-NADHX = (6S)-NADHX</text>
        <dbReference type="Rhea" id="RHEA:32215"/>
        <dbReference type="ChEBI" id="CHEBI:64074"/>
        <dbReference type="ChEBI" id="CHEBI:64075"/>
        <dbReference type="EC" id="5.1.99.6"/>
    </reaction>
</comment>
<dbReference type="PANTHER" id="PTHR12592:SF0">
    <property type="entry name" value="ATP-DEPENDENT (S)-NAD(P)H-HYDRATE DEHYDRATASE"/>
    <property type="match status" value="1"/>
</dbReference>
<dbReference type="NCBIfam" id="TIGR00197">
    <property type="entry name" value="yjeF_nterm"/>
    <property type="match status" value="1"/>
</dbReference>
<dbReference type="GO" id="GO:0052856">
    <property type="term" value="F:NAD(P)HX epimerase activity"/>
    <property type="evidence" value="ECO:0007669"/>
    <property type="project" value="UniProtKB-UniRule"/>
</dbReference>
<reference evidence="22 23" key="1">
    <citation type="submission" date="2011-08" db="EMBL/GenBank/DDBJ databases">
        <title>The Genome Sequence of Clostridium hathewayi WAL-18680.</title>
        <authorList>
            <consortium name="The Broad Institute Genome Sequencing Platform"/>
            <person name="Earl A."/>
            <person name="Ward D."/>
            <person name="Feldgarden M."/>
            <person name="Gevers D."/>
            <person name="Finegold S.M."/>
            <person name="Summanen P.H."/>
            <person name="Molitoris D.R."/>
            <person name="Song M."/>
            <person name="Daigneault M."/>
            <person name="Allen-Vercoe E."/>
            <person name="Young S.K."/>
            <person name="Zeng Q."/>
            <person name="Gargeya S."/>
            <person name="Fitzgerald M."/>
            <person name="Haas B."/>
            <person name="Abouelleil A."/>
            <person name="Alvarado L."/>
            <person name="Arachchi H.M."/>
            <person name="Berlin A."/>
            <person name="Brown A."/>
            <person name="Chapman S.B."/>
            <person name="Chen Z."/>
            <person name="Dunbar C."/>
            <person name="Freedman E."/>
            <person name="Gearin G."/>
            <person name="Gellesch M."/>
            <person name="Goldberg J."/>
            <person name="Griggs A."/>
            <person name="Gujja S."/>
            <person name="Heiman D."/>
            <person name="Howarth C."/>
            <person name="Larson L."/>
            <person name="Lui A."/>
            <person name="MacDonald P.J.P."/>
            <person name="Montmayeur A."/>
            <person name="Murphy C."/>
            <person name="Neiman D."/>
            <person name="Pearson M."/>
            <person name="Priest M."/>
            <person name="Roberts A."/>
            <person name="Saif S."/>
            <person name="Shea T."/>
            <person name="Shenoy N."/>
            <person name="Sisk P."/>
            <person name="Stolte C."/>
            <person name="Sykes S."/>
            <person name="Wortman J."/>
            <person name="Nusbaum C."/>
            <person name="Birren B."/>
        </authorList>
    </citation>
    <scope>NUCLEOTIDE SEQUENCE [LARGE SCALE GENOMIC DNA]</scope>
    <source>
        <strain evidence="22 23">WAL-18680</strain>
    </source>
</reference>
<evidence type="ECO:0000256" key="3">
    <source>
        <dbReference type="ARBA" id="ARBA00006001"/>
    </source>
</evidence>
<dbReference type="InterPro" id="IPR017953">
    <property type="entry name" value="Carbohydrate_kinase_pred_CS"/>
</dbReference>
<evidence type="ECO:0000256" key="9">
    <source>
        <dbReference type="ARBA" id="ARBA00022958"/>
    </source>
</evidence>
<dbReference type="AlphaFoldDB" id="G5IDV1"/>
<dbReference type="PROSITE" id="PS51385">
    <property type="entry name" value="YJEF_N"/>
    <property type="match status" value="1"/>
</dbReference>
<feature type="binding site" evidence="18">
    <location>
        <begin position="58"/>
        <end position="62"/>
    </location>
    <ligand>
        <name>(6S)-NADPHX</name>
        <dbReference type="ChEBI" id="CHEBI:64076"/>
    </ligand>
</feature>
<comment type="catalytic activity">
    <reaction evidence="2 18 19">
        <text>(6R)-NADPHX = (6S)-NADPHX</text>
        <dbReference type="Rhea" id="RHEA:32227"/>
        <dbReference type="ChEBI" id="CHEBI:64076"/>
        <dbReference type="ChEBI" id="CHEBI:64077"/>
        <dbReference type="EC" id="5.1.99.6"/>
    </reaction>
</comment>
<comment type="cofactor">
    <cofactor evidence="17">
        <name>Mg(2+)</name>
        <dbReference type="ChEBI" id="CHEBI:18420"/>
    </cofactor>
</comment>
<feature type="domain" description="YjeF C-terminal" evidence="20">
    <location>
        <begin position="223"/>
        <end position="498"/>
    </location>
</feature>
<evidence type="ECO:0000256" key="13">
    <source>
        <dbReference type="ARBA" id="ARBA00023268"/>
    </source>
</evidence>
<feature type="binding site" evidence="18">
    <location>
        <position position="156"/>
    </location>
    <ligand>
        <name>(6S)-NADPHX</name>
        <dbReference type="ChEBI" id="CHEBI:64076"/>
    </ligand>
</feature>
<dbReference type="PIRSF" id="PIRSF017184">
    <property type="entry name" value="Nnr"/>
    <property type="match status" value="1"/>
</dbReference>
<evidence type="ECO:0000256" key="19">
    <source>
        <dbReference type="PIRNR" id="PIRNR017184"/>
    </source>
</evidence>
<dbReference type="RefSeq" id="WP_006779641.1">
    <property type="nucleotide sequence ID" value="NZ_CP040506.1"/>
</dbReference>
<keyword evidence="8 17" id="KW-0521">NADP</keyword>
<dbReference type="GO" id="GO:0046872">
    <property type="term" value="F:metal ion binding"/>
    <property type="evidence" value="ECO:0007669"/>
    <property type="project" value="UniProtKB-UniRule"/>
</dbReference>
<dbReference type="InterPro" id="IPR036652">
    <property type="entry name" value="YjeF_N_dom_sf"/>
</dbReference>
<feature type="binding site" evidence="18">
    <location>
        <position position="137"/>
    </location>
    <ligand>
        <name>(6S)-NADPHX</name>
        <dbReference type="ChEBI" id="CHEBI:64076"/>
    </ligand>
</feature>
<evidence type="ECO:0000256" key="14">
    <source>
        <dbReference type="ARBA" id="ARBA00025153"/>
    </source>
</evidence>
<accession>G5IDV1</accession>
<evidence type="ECO:0000256" key="11">
    <source>
        <dbReference type="ARBA" id="ARBA00023235"/>
    </source>
</evidence>
<dbReference type="EMBL" id="ADLN01000026">
    <property type="protein sequence ID" value="EHI60361.1"/>
    <property type="molecule type" value="Genomic_DNA"/>
</dbReference>
<feature type="binding site" evidence="18">
    <location>
        <position position="122"/>
    </location>
    <ligand>
        <name>K(+)</name>
        <dbReference type="ChEBI" id="CHEBI:29103"/>
    </ligand>
</feature>
<keyword evidence="11 18" id="KW-0413">Isomerase</keyword>
<feature type="binding site" evidence="18">
    <location>
        <position position="159"/>
    </location>
    <ligand>
        <name>K(+)</name>
        <dbReference type="ChEBI" id="CHEBI:29103"/>
    </ligand>
</feature>
<keyword evidence="13" id="KW-0511">Multifunctional enzyme</keyword>
<dbReference type="HAMAP" id="MF_01965">
    <property type="entry name" value="NADHX_dehydratase"/>
    <property type="match status" value="1"/>
</dbReference>
<dbReference type="NCBIfam" id="TIGR00196">
    <property type="entry name" value="yjeF_cterm"/>
    <property type="match status" value="1"/>
</dbReference>
<comment type="caution">
    <text evidence="22">The sequence shown here is derived from an EMBL/GenBank/DDBJ whole genome shotgun (WGS) entry which is preliminary data.</text>
</comment>
<name>G5IDV1_9FIRM</name>
<comment type="similarity">
    <text evidence="17">Belongs to the NnrD/CARKD family.</text>
</comment>
<feature type="domain" description="YjeF N-terminal" evidence="21">
    <location>
        <begin position="10"/>
        <end position="213"/>
    </location>
</feature>
<keyword evidence="7 17" id="KW-0067">ATP-binding</keyword>
<keyword evidence="23" id="KW-1185">Reference proteome</keyword>
<keyword evidence="12 17" id="KW-0456">Lyase</keyword>
<dbReference type="InterPro" id="IPR000631">
    <property type="entry name" value="CARKD"/>
</dbReference>
<evidence type="ECO:0000256" key="8">
    <source>
        <dbReference type="ARBA" id="ARBA00022857"/>
    </source>
</evidence>
<keyword evidence="10 17" id="KW-0520">NAD</keyword>
<evidence type="ECO:0000313" key="22">
    <source>
        <dbReference type="EMBL" id="EHI60361.1"/>
    </source>
</evidence>
<comment type="subunit">
    <text evidence="17">Homotetramer.</text>
</comment>
<evidence type="ECO:0000256" key="4">
    <source>
        <dbReference type="ARBA" id="ARBA00009524"/>
    </source>
</evidence>
<dbReference type="GO" id="GO:0046496">
    <property type="term" value="P:nicotinamide nucleotide metabolic process"/>
    <property type="evidence" value="ECO:0007669"/>
    <property type="project" value="UniProtKB-UniRule"/>
</dbReference>
<feature type="binding site" evidence="17">
    <location>
        <begin position="413"/>
        <end position="417"/>
    </location>
    <ligand>
        <name>AMP</name>
        <dbReference type="ChEBI" id="CHEBI:456215"/>
    </ligand>
</feature>
<feature type="binding site" evidence="17">
    <location>
        <position position="325"/>
    </location>
    <ligand>
        <name>(6S)-NADPHX</name>
        <dbReference type="ChEBI" id="CHEBI:64076"/>
    </ligand>
</feature>
<feature type="binding site" evidence="17">
    <location>
        <position position="443"/>
    </location>
    <ligand>
        <name>(6S)-NADPHX</name>
        <dbReference type="ChEBI" id="CHEBI:64076"/>
    </ligand>
</feature>
<evidence type="ECO:0000256" key="17">
    <source>
        <dbReference type="HAMAP-Rule" id="MF_01965"/>
    </source>
</evidence>
<evidence type="ECO:0000256" key="12">
    <source>
        <dbReference type="ARBA" id="ARBA00023239"/>
    </source>
</evidence>
<evidence type="ECO:0000259" key="20">
    <source>
        <dbReference type="PROSITE" id="PS51383"/>
    </source>
</evidence>
<feature type="binding site" evidence="18">
    <location>
        <begin position="126"/>
        <end position="132"/>
    </location>
    <ligand>
        <name>(6S)-NADPHX</name>
        <dbReference type="ChEBI" id="CHEBI:64076"/>
    </ligand>
</feature>
<sequence>MRVLVSGSQMREIDRYTMEEIGIPSMVLMERAAMAVVSQVEQRCTRTDRIWAVCGTGNNGADGIAVGRMLHLKGYRVSILLCGDTKRGTAEYHQQLAIAKALTVPVIEYHDFIPGSCDVIVDGIFGVGLGREIEGEYREAMEMLESRHAREVIAIDIPSGFHSDTGQIMGIGLKATATVTFGYEKLGSVLYPGKAYCGDVVVADIGFPEVSYETCGGIRYFTYEAEDVKRRPVRPADANKGTFGKVLIVAGSRNMSGAAYLSALAAYRMGAGLVKILTVGENRQILQTQLPEAILETYDMEDGEISESQIAKACDWATVIVLGPGIGREPYVEQLVKNVLVQAYVPIIIDADGLNAIAAHPELTQYYTENIIITPHVGEMSRLTGQSIESIKAAPVDTALRYSGLHGITCVLKDAVSVVTGKEGQVYLNTSGSSAMAKAGAGDVLTGAIAGLLAQGEENWEAAILGVYLHGVAGDRCLDRLGAHGLLAGDITNELGVI</sequence>
<evidence type="ECO:0000256" key="5">
    <source>
        <dbReference type="ARBA" id="ARBA00022723"/>
    </source>
</evidence>
<organism evidence="22 23">
    <name type="scientific">Hungatella hathewayi WAL-18680</name>
    <dbReference type="NCBI Taxonomy" id="742737"/>
    <lineage>
        <taxon>Bacteria</taxon>
        <taxon>Bacillati</taxon>
        <taxon>Bacillota</taxon>
        <taxon>Clostridia</taxon>
        <taxon>Lachnospirales</taxon>
        <taxon>Lachnospiraceae</taxon>
        <taxon>Hungatella</taxon>
    </lineage>
</organism>
<feature type="binding site" evidence="18">
    <location>
        <position position="59"/>
    </location>
    <ligand>
        <name>K(+)</name>
        <dbReference type="ChEBI" id="CHEBI:29103"/>
    </ligand>
</feature>
<dbReference type="Pfam" id="PF01256">
    <property type="entry name" value="Carb_kinase"/>
    <property type="match status" value="1"/>
</dbReference>
<protein>
    <recommendedName>
        <fullName evidence="19">Bifunctional NAD(P)H-hydrate repair enzyme</fullName>
    </recommendedName>
    <alternativeName>
        <fullName evidence="19">Nicotinamide nucleotide repair protein</fullName>
    </alternativeName>
    <domain>
        <recommendedName>
            <fullName evidence="19">ADP-dependent (S)-NAD(P)H-hydrate dehydratase</fullName>
            <ecNumber evidence="19">4.2.1.136</ecNumber>
        </recommendedName>
        <alternativeName>
            <fullName evidence="19">ADP-dependent NAD(P)HX dehydratase</fullName>
        </alternativeName>
    </domain>
    <domain>
        <recommendedName>
            <fullName evidence="19">NAD(P)H-hydrate epimerase</fullName>
            <ecNumber evidence="19">5.1.99.6</ecNumber>
        </recommendedName>
    </domain>
</protein>
<evidence type="ECO:0000259" key="21">
    <source>
        <dbReference type="PROSITE" id="PS51385"/>
    </source>
</evidence>
<dbReference type="CDD" id="cd01171">
    <property type="entry name" value="YXKO-related"/>
    <property type="match status" value="1"/>
</dbReference>
<dbReference type="EC" id="4.2.1.136" evidence="19"/>
<dbReference type="InterPro" id="IPR004443">
    <property type="entry name" value="YjeF_N_dom"/>
</dbReference>
<evidence type="ECO:0000313" key="23">
    <source>
        <dbReference type="Proteomes" id="UP000005384"/>
    </source>
</evidence>
<comment type="similarity">
    <text evidence="3 19">In the N-terminal section; belongs to the NnrE/AIBP family.</text>
</comment>
<comment type="similarity">
    <text evidence="4 19">In the C-terminal section; belongs to the NnrD/CARKD family.</text>
</comment>
<dbReference type="Gene3D" id="3.40.50.10260">
    <property type="entry name" value="YjeF N-terminal domain"/>
    <property type="match status" value="1"/>
</dbReference>
<feature type="binding site" evidence="17">
    <location>
        <position position="258"/>
    </location>
    <ligand>
        <name>(6S)-NADPHX</name>
        <dbReference type="ChEBI" id="CHEBI:64076"/>
    </ligand>
</feature>
<keyword evidence="6 17" id="KW-0547">Nucleotide-binding</keyword>
<evidence type="ECO:0000256" key="15">
    <source>
        <dbReference type="ARBA" id="ARBA00048238"/>
    </source>
</evidence>
<dbReference type="PANTHER" id="PTHR12592">
    <property type="entry name" value="ATP-DEPENDENT (S)-NAD(P)H-HYDRATE DEHYDRATASE FAMILY MEMBER"/>
    <property type="match status" value="1"/>
</dbReference>
<keyword evidence="9 18" id="KW-0630">Potassium</keyword>
<dbReference type="SUPFAM" id="SSF64153">
    <property type="entry name" value="YjeF N-terminal domain-like"/>
    <property type="match status" value="1"/>
</dbReference>
<evidence type="ECO:0000256" key="6">
    <source>
        <dbReference type="ARBA" id="ARBA00022741"/>
    </source>
</evidence>
<dbReference type="HOGENOM" id="CLU_024853_4_1_9"/>
<dbReference type="Proteomes" id="UP000005384">
    <property type="component" value="Unassembled WGS sequence"/>
</dbReference>
<dbReference type="InterPro" id="IPR030677">
    <property type="entry name" value="Nnr"/>
</dbReference>
<keyword evidence="5 18" id="KW-0479">Metal-binding</keyword>
<comment type="function">
    <text evidence="18">Catalyzes the epimerization of the S- and R-forms of NAD(P)HX, a damaged form of NAD(P)H that is a result of enzymatic or heat-dependent hydration. This is a prerequisite for the S-specific NAD(P)H-hydrate dehydratase to allow the repair of both epimers of NAD(P)HX.</text>
</comment>
<proteinExistence type="inferred from homology"/>
<dbReference type="PROSITE" id="PS01050">
    <property type="entry name" value="YJEF_C_2"/>
    <property type="match status" value="1"/>
</dbReference>
<evidence type="ECO:0000256" key="16">
    <source>
        <dbReference type="ARBA" id="ARBA00049209"/>
    </source>
</evidence>
<evidence type="ECO:0000256" key="1">
    <source>
        <dbReference type="ARBA" id="ARBA00000013"/>
    </source>
</evidence>
<evidence type="ECO:0000256" key="10">
    <source>
        <dbReference type="ARBA" id="ARBA00023027"/>
    </source>
</evidence>
<evidence type="ECO:0000256" key="18">
    <source>
        <dbReference type="HAMAP-Rule" id="MF_01966"/>
    </source>
</evidence>
<dbReference type="SUPFAM" id="SSF53613">
    <property type="entry name" value="Ribokinase-like"/>
    <property type="match status" value="1"/>
</dbReference>